<sequence>MFGYVTPLKSELKVKEFEYFRSYYCGLCNEIKNQFGNIPRFCLNYDLTFIGFMLDGLFSDPLKLKEVKCIRHPGKKLIITAESQCLNYCADLSILLFDYKLKDNIEDDKSIKSKFFKLLLSPSSKKSFNNLNTIADKISTNLNLISNFEKTKAFSSLDEISHPFGDIMACVLSDFPYKFEEDSKILRDNLYSLGYFIGKWIYLIDALDDLKDDMSTNNFNPYNILYNTQNLSYEDLISYCIEDIDFSILNSLVNCSEILKNIPFKKHYSIIENVINLGMLNKYYEVLNKYPFINIKKINTSS</sequence>
<protein>
    <submittedName>
        <fullName evidence="1">Uncharacterized protein</fullName>
    </submittedName>
</protein>
<dbReference type="GeneID" id="83010438"/>
<dbReference type="RefSeq" id="WP_042393885.1">
    <property type="nucleotide sequence ID" value="NZ_CYYT01000007.1"/>
</dbReference>
<dbReference type="Proteomes" id="UP000095558">
    <property type="component" value="Unassembled WGS sequence"/>
</dbReference>
<dbReference type="AlphaFoldDB" id="A0A174AWY5"/>
<proteinExistence type="predicted"/>
<gene>
    <name evidence="1" type="ORF">ERS852470_00377</name>
</gene>
<evidence type="ECO:0000313" key="1">
    <source>
        <dbReference type="EMBL" id="CUN64075.1"/>
    </source>
</evidence>
<organism evidence="1 2">
    <name type="scientific">Clostridium disporicum</name>
    <dbReference type="NCBI Taxonomy" id="84024"/>
    <lineage>
        <taxon>Bacteria</taxon>
        <taxon>Bacillati</taxon>
        <taxon>Bacillota</taxon>
        <taxon>Clostridia</taxon>
        <taxon>Eubacteriales</taxon>
        <taxon>Clostridiaceae</taxon>
        <taxon>Clostridium</taxon>
    </lineage>
</organism>
<evidence type="ECO:0000313" key="2">
    <source>
        <dbReference type="Proteomes" id="UP000095558"/>
    </source>
</evidence>
<reference evidence="1 2" key="1">
    <citation type="submission" date="2015-09" db="EMBL/GenBank/DDBJ databases">
        <authorList>
            <consortium name="Pathogen Informatics"/>
        </authorList>
    </citation>
    <scope>NUCLEOTIDE SEQUENCE [LARGE SCALE GENOMIC DNA]</scope>
    <source>
        <strain evidence="1 2">2789STDY5834855</strain>
    </source>
</reference>
<dbReference type="Pfam" id="PF18937">
    <property type="entry name" value="DUF5685"/>
    <property type="match status" value="1"/>
</dbReference>
<accession>A0A174AWY5</accession>
<dbReference type="InterPro" id="IPR043740">
    <property type="entry name" value="DUF5685"/>
</dbReference>
<dbReference type="OrthoDB" id="1722540at2"/>
<name>A0A174AWY5_9CLOT</name>
<dbReference type="EMBL" id="CYZV01000003">
    <property type="protein sequence ID" value="CUN64075.1"/>
    <property type="molecule type" value="Genomic_DNA"/>
</dbReference>